<protein>
    <submittedName>
        <fullName evidence="15">TonB-dependent receptor plug domain-containing protein</fullName>
    </submittedName>
</protein>
<dbReference type="Gene3D" id="2.40.170.20">
    <property type="entry name" value="TonB-dependent receptor, beta-barrel domain"/>
    <property type="match status" value="1"/>
</dbReference>
<dbReference type="InterPro" id="IPR037066">
    <property type="entry name" value="Plug_dom_sf"/>
</dbReference>
<evidence type="ECO:0000256" key="12">
    <source>
        <dbReference type="SAM" id="SignalP"/>
    </source>
</evidence>
<evidence type="ECO:0000256" key="1">
    <source>
        <dbReference type="ARBA" id="ARBA00004571"/>
    </source>
</evidence>
<evidence type="ECO:0000313" key="15">
    <source>
        <dbReference type="EMBL" id="NNV56664.1"/>
    </source>
</evidence>
<dbReference type="PANTHER" id="PTHR30069:SF29">
    <property type="entry name" value="HEMOGLOBIN AND HEMOGLOBIN-HAPTOGLOBIN-BINDING PROTEIN 1-RELATED"/>
    <property type="match status" value="1"/>
</dbReference>
<comment type="similarity">
    <text evidence="10 11">Belongs to the TonB-dependent receptor family.</text>
</comment>
<dbReference type="GO" id="GO:0009279">
    <property type="term" value="C:cell outer membrane"/>
    <property type="evidence" value="ECO:0007669"/>
    <property type="project" value="UniProtKB-SubCell"/>
</dbReference>
<dbReference type="GO" id="GO:0044718">
    <property type="term" value="P:siderophore transmembrane transport"/>
    <property type="evidence" value="ECO:0007669"/>
    <property type="project" value="TreeGrafter"/>
</dbReference>
<evidence type="ECO:0000256" key="8">
    <source>
        <dbReference type="ARBA" id="ARBA00023170"/>
    </source>
</evidence>
<evidence type="ECO:0000259" key="13">
    <source>
        <dbReference type="Pfam" id="PF00593"/>
    </source>
</evidence>
<evidence type="ECO:0000256" key="10">
    <source>
        <dbReference type="PROSITE-ProRule" id="PRU01360"/>
    </source>
</evidence>
<evidence type="ECO:0000256" key="9">
    <source>
        <dbReference type="ARBA" id="ARBA00023237"/>
    </source>
</evidence>
<accession>A0A8J8FKF2</accession>
<keyword evidence="7 10" id="KW-0472">Membrane</keyword>
<evidence type="ECO:0000256" key="6">
    <source>
        <dbReference type="ARBA" id="ARBA00023077"/>
    </source>
</evidence>
<evidence type="ECO:0000259" key="14">
    <source>
        <dbReference type="Pfam" id="PF07715"/>
    </source>
</evidence>
<dbReference type="PROSITE" id="PS52016">
    <property type="entry name" value="TONB_DEPENDENT_REC_3"/>
    <property type="match status" value="1"/>
</dbReference>
<dbReference type="PANTHER" id="PTHR30069">
    <property type="entry name" value="TONB-DEPENDENT OUTER MEMBRANE RECEPTOR"/>
    <property type="match status" value="1"/>
</dbReference>
<dbReference type="GO" id="GO:0015344">
    <property type="term" value="F:siderophore uptake transmembrane transporter activity"/>
    <property type="evidence" value="ECO:0007669"/>
    <property type="project" value="TreeGrafter"/>
</dbReference>
<keyword evidence="4 10" id="KW-0812">Transmembrane</keyword>
<dbReference type="RefSeq" id="WP_171608608.1">
    <property type="nucleotide sequence ID" value="NZ_WHPF01000010.1"/>
</dbReference>
<sequence>MRIKFLQLLVIMFFGNSVLFAQKADSLFALNDSVILQSVTVTAFSAKLPLKDVPASIAFISKKDLTAQGVVSLLPAVNTVPGVRMEERSPGSFRLSVRGSLLRSPFGVRNIKVYWDELPLTDATGNTYINLVDANSIQSMEIIKGPASSFYGANTGGAIILHSNTEVLAKKNQLQFGLAGGSFGLFSGQAGWHYSSTKFVSDLQQSYVRSDGYRQQSALDRNIIRWNGKWMASKNTSISFLALYTRLHYETPGGITQAQYDTAPRLARLAAGSFPGAITQKTAVYNETGLAAITLQTKLTGHITNSTTVGLNKTDFQNPFITNFEKRKEWNYSARTNFAYTYKHNSFKLEANAGADFQYNDSYIRVYGNKAGVPDTTQYKDKVHVTQYFLFAQVNMNIAEKWFLQAGISNNDYRFWYNRVTPVNTDYPKIKNADPAISPRLGISYAVLKSTNIFANISKGFSPPSLAEVRPSSGVVNETLQAEYGWNYEVGIKGTLLQNSFSYSASFNYFNLKSAIVRRNDANGADYFVNAGSTIQKGLEIWWNARIIEQKNSLVRSLHLWNSLAYQPYYFDSYTIGTTDYSGNKITGVPRTVNITGVDIITRHLYYANIMFNYSSAIQLNDANTVASAPYHLLQIKIGKQLQLKNTRLDIFAGADNLLNEKYSLGNDINAAGNRYFNAASTRNYYAGVKIIL</sequence>
<dbReference type="InterPro" id="IPR036942">
    <property type="entry name" value="Beta-barrel_TonB_sf"/>
</dbReference>
<dbReference type="Pfam" id="PF07715">
    <property type="entry name" value="Plug"/>
    <property type="match status" value="1"/>
</dbReference>
<feature type="signal peptide" evidence="12">
    <location>
        <begin position="1"/>
        <end position="23"/>
    </location>
</feature>
<gene>
    <name evidence="15" type="ORF">GD597_14425</name>
</gene>
<evidence type="ECO:0000256" key="7">
    <source>
        <dbReference type="ARBA" id="ARBA00023136"/>
    </source>
</evidence>
<evidence type="ECO:0000256" key="5">
    <source>
        <dbReference type="ARBA" id="ARBA00022729"/>
    </source>
</evidence>
<evidence type="ECO:0000313" key="16">
    <source>
        <dbReference type="Proteomes" id="UP000598971"/>
    </source>
</evidence>
<keyword evidence="3 10" id="KW-1134">Transmembrane beta strand</keyword>
<keyword evidence="8 15" id="KW-0675">Receptor</keyword>
<feature type="chain" id="PRO_5035189582" evidence="12">
    <location>
        <begin position="24"/>
        <end position="693"/>
    </location>
</feature>
<comment type="subcellular location">
    <subcellularLocation>
        <location evidence="1 10">Cell outer membrane</location>
        <topology evidence="1 10">Multi-pass membrane protein</topology>
    </subcellularLocation>
</comment>
<organism evidence="15 16">
    <name type="scientific">Limnovirga soli</name>
    <dbReference type="NCBI Taxonomy" id="2656915"/>
    <lineage>
        <taxon>Bacteria</taxon>
        <taxon>Pseudomonadati</taxon>
        <taxon>Bacteroidota</taxon>
        <taxon>Chitinophagia</taxon>
        <taxon>Chitinophagales</taxon>
        <taxon>Chitinophagaceae</taxon>
        <taxon>Limnovirga</taxon>
    </lineage>
</organism>
<keyword evidence="16" id="KW-1185">Reference proteome</keyword>
<feature type="domain" description="TonB-dependent receptor-like beta-barrel" evidence="13">
    <location>
        <begin position="244"/>
        <end position="658"/>
    </location>
</feature>
<dbReference type="InterPro" id="IPR039426">
    <property type="entry name" value="TonB-dep_rcpt-like"/>
</dbReference>
<dbReference type="AlphaFoldDB" id="A0A8J8FKF2"/>
<reference evidence="15" key="1">
    <citation type="submission" date="2019-10" db="EMBL/GenBank/DDBJ databases">
        <title>Draft genome sequence of Panacibacter sp. KCS-6.</title>
        <authorList>
            <person name="Yim K.J."/>
        </authorList>
    </citation>
    <scope>NUCLEOTIDE SEQUENCE</scope>
    <source>
        <strain evidence="15">KCS-6</strain>
    </source>
</reference>
<dbReference type="EMBL" id="WHPF01000010">
    <property type="protein sequence ID" value="NNV56664.1"/>
    <property type="molecule type" value="Genomic_DNA"/>
</dbReference>
<dbReference type="Pfam" id="PF00593">
    <property type="entry name" value="TonB_dep_Rec_b-barrel"/>
    <property type="match status" value="1"/>
</dbReference>
<dbReference type="InterPro" id="IPR012910">
    <property type="entry name" value="Plug_dom"/>
</dbReference>
<proteinExistence type="inferred from homology"/>
<keyword evidence="2 10" id="KW-0813">Transport</keyword>
<keyword evidence="9 10" id="KW-0998">Cell outer membrane</keyword>
<feature type="domain" description="TonB-dependent receptor plug" evidence="14">
    <location>
        <begin position="50"/>
        <end position="158"/>
    </location>
</feature>
<evidence type="ECO:0000256" key="4">
    <source>
        <dbReference type="ARBA" id="ARBA00022692"/>
    </source>
</evidence>
<keyword evidence="5 12" id="KW-0732">Signal</keyword>
<evidence type="ECO:0000256" key="11">
    <source>
        <dbReference type="RuleBase" id="RU003357"/>
    </source>
</evidence>
<keyword evidence="6 11" id="KW-0798">TonB box</keyword>
<dbReference type="Gene3D" id="2.170.130.10">
    <property type="entry name" value="TonB-dependent receptor, plug domain"/>
    <property type="match status" value="1"/>
</dbReference>
<name>A0A8J8FKF2_9BACT</name>
<evidence type="ECO:0000256" key="2">
    <source>
        <dbReference type="ARBA" id="ARBA00022448"/>
    </source>
</evidence>
<dbReference type="Proteomes" id="UP000598971">
    <property type="component" value="Unassembled WGS sequence"/>
</dbReference>
<dbReference type="SUPFAM" id="SSF56935">
    <property type="entry name" value="Porins"/>
    <property type="match status" value="1"/>
</dbReference>
<dbReference type="InterPro" id="IPR000531">
    <property type="entry name" value="Beta-barrel_TonB"/>
</dbReference>
<comment type="caution">
    <text evidence="15">The sequence shown here is derived from an EMBL/GenBank/DDBJ whole genome shotgun (WGS) entry which is preliminary data.</text>
</comment>
<evidence type="ECO:0000256" key="3">
    <source>
        <dbReference type="ARBA" id="ARBA00022452"/>
    </source>
</evidence>